<gene>
    <name evidence="1" type="ORF">GOP47_0021229</name>
    <name evidence="2" type="ORF">GOP47_0021230</name>
</gene>
<dbReference type="AlphaFoldDB" id="A0A9D4UCA0"/>
<name>A0A9D4UCA0_ADICA</name>
<comment type="caution">
    <text evidence="1">The sequence shown here is derived from an EMBL/GenBank/DDBJ whole genome shotgun (WGS) entry which is preliminary data.</text>
</comment>
<dbReference type="Proteomes" id="UP000886520">
    <property type="component" value="Chromosome 20"/>
</dbReference>
<evidence type="ECO:0000313" key="1">
    <source>
        <dbReference type="EMBL" id="KAI5064559.1"/>
    </source>
</evidence>
<dbReference type="EMBL" id="JABFUD020000020">
    <property type="protein sequence ID" value="KAI5064559.1"/>
    <property type="molecule type" value="Genomic_DNA"/>
</dbReference>
<keyword evidence="3" id="KW-1185">Reference proteome</keyword>
<dbReference type="EMBL" id="JABFUD020000020">
    <property type="protein sequence ID" value="KAI5064560.1"/>
    <property type="molecule type" value="Genomic_DNA"/>
</dbReference>
<sequence length="120" mass="13848">MSQWVEKRPIGWSGGREARFGDLDEYKRDVIHRELQICINQEAPGVVRSQRRFGRRAARKESAICREMSRVLKSGQGFHHMKKKPPWVSEAGENVTKGLKEINQTSRHHCIGIGFFAMDK</sequence>
<reference evidence="1" key="1">
    <citation type="submission" date="2021-01" db="EMBL/GenBank/DDBJ databases">
        <title>Adiantum capillus-veneris genome.</title>
        <authorList>
            <person name="Fang Y."/>
            <person name="Liao Q."/>
        </authorList>
    </citation>
    <scope>NUCLEOTIDE SEQUENCE</scope>
    <source>
        <strain evidence="1">H3</strain>
        <tissue evidence="1">Leaf</tissue>
    </source>
</reference>
<evidence type="ECO:0000313" key="3">
    <source>
        <dbReference type="Proteomes" id="UP000886520"/>
    </source>
</evidence>
<organism evidence="1 3">
    <name type="scientific">Adiantum capillus-veneris</name>
    <name type="common">Maidenhair fern</name>
    <dbReference type="NCBI Taxonomy" id="13818"/>
    <lineage>
        <taxon>Eukaryota</taxon>
        <taxon>Viridiplantae</taxon>
        <taxon>Streptophyta</taxon>
        <taxon>Embryophyta</taxon>
        <taxon>Tracheophyta</taxon>
        <taxon>Polypodiopsida</taxon>
        <taxon>Polypodiidae</taxon>
        <taxon>Polypodiales</taxon>
        <taxon>Pteridineae</taxon>
        <taxon>Pteridaceae</taxon>
        <taxon>Vittarioideae</taxon>
        <taxon>Adiantum</taxon>
    </lineage>
</organism>
<evidence type="ECO:0000313" key="2">
    <source>
        <dbReference type="EMBL" id="KAI5064560.1"/>
    </source>
</evidence>
<accession>A0A9D4UCA0</accession>
<protein>
    <submittedName>
        <fullName evidence="1">Uncharacterized protein</fullName>
    </submittedName>
</protein>
<proteinExistence type="predicted"/>